<reference evidence="1" key="1">
    <citation type="submission" date="2019-12" db="EMBL/GenBank/DDBJ databases">
        <title>Genome sequencing and annotation of Brassica cretica.</title>
        <authorList>
            <person name="Studholme D.J."/>
            <person name="Sarris P."/>
        </authorList>
    </citation>
    <scope>NUCLEOTIDE SEQUENCE</scope>
    <source>
        <strain evidence="1">PFS-109/04</strain>
        <tissue evidence="1">Leaf</tissue>
    </source>
</reference>
<name>A0A8S9SMF6_BRACR</name>
<comment type="caution">
    <text evidence="1">The sequence shown here is derived from an EMBL/GenBank/DDBJ whole genome shotgun (WGS) entry which is preliminary data.</text>
</comment>
<organism evidence="1 2">
    <name type="scientific">Brassica cretica</name>
    <name type="common">Mustard</name>
    <dbReference type="NCBI Taxonomy" id="69181"/>
    <lineage>
        <taxon>Eukaryota</taxon>
        <taxon>Viridiplantae</taxon>
        <taxon>Streptophyta</taxon>
        <taxon>Embryophyta</taxon>
        <taxon>Tracheophyta</taxon>
        <taxon>Spermatophyta</taxon>
        <taxon>Magnoliopsida</taxon>
        <taxon>eudicotyledons</taxon>
        <taxon>Gunneridae</taxon>
        <taxon>Pentapetalae</taxon>
        <taxon>rosids</taxon>
        <taxon>malvids</taxon>
        <taxon>Brassicales</taxon>
        <taxon>Brassicaceae</taxon>
        <taxon>Brassiceae</taxon>
        <taxon>Brassica</taxon>
    </lineage>
</organism>
<dbReference type="Proteomes" id="UP000712600">
    <property type="component" value="Unassembled WGS sequence"/>
</dbReference>
<proteinExistence type="predicted"/>
<accession>A0A8S9SMF6</accession>
<dbReference type="AlphaFoldDB" id="A0A8S9SMF6"/>
<evidence type="ECO:0000313" key="2">
    <source>
        <dbReference type="Proteomes" id="UP000712600"/>
    </source>
</evidence>
<sequence length="81" mass="9334">MSVLLRFGGNYHHISRARFPWKEMEVLPVQCGMLCASDFDDSIPGHGEITERMDCELIWLQVANIVSPHPSLSRSEYKIRM</sequence>
<dbReference type="EMBL" id="QGKX02000004">
    <property type="protein sequence ID" value="KAF3601223.1"/>
    <property type="molecule type" value="Genomic_DNA"/>
</dbReference>
<protein>
    <submittedName>
        <fullName evidence="1">Uncharacterized protein</fullName>
    </submittedName>
</protein>
<evidence type="ECO:0000313" key="1">
    <source>
        <dbReference type="EMBL" id="KAF3601223.1"/>
    </source>
</evidence>
<gene>
    <name evidence="1" type="ORF">F2Q69_00033399</name>
</gene>